<dbReference type="RefSeq" id="WP_166652397.1">
    <property type="nucleotide sequence ID" value="NZ_SNZR01000011.1"/>
</dbReference>
<dbReference type="InterPro" id="IPR001764">
    <property type="entry name" value="Glyco_hydro_3_N"/>
</dbReference>
<dbReference type="Gene3D" id="3.40.50.1700">
    <property type="entry name" value="Glycoside hydrolase family 3 C-terminal domain"/>
    <property type="match status" value="1"/>
</dbReference>
<evidence type="ECO:0000256" key="1">
    <source>
        <dbReference type="ARBA" id="ARBA00005336"/>
    </source>
</evidence>
<feature type="signal peptide" evidence="6">
    <location>
        <begin position="1"/>
        <end position="20"/>
    </location>
</feature>
<dbReference type="AlphaFoldDB" id="A0A4R7C882"/>
<dbReference type="GO" id="GO:0005975">
    <property type="term" value="P:carbohydrate metabolic process"/>
    <property type="evidence" value="ECO:0007669"/>
    <property type="project" value="InterPro"/>
</dbReference>
<dbReference type="GO" id="GO:0008422">
    <property type="term" value="F:beta-glucosidase activity"/>
    <property type="evidence" value="ECO:0007669"/>
    <property type="project" value="UniProtKB-ARBA"/>
</dbReference>
<dbReference type="InterPro" id="IPR050288">
    <property type="entry name" value="Cellulose_deg_GH3"/>
</dbReference>
<dbReference type="SUPFAM" id="SSF52279">
    <property type="entry name" value="Beta-D-glucan exohydrolase, C-terminal domain"/>
    <property type="match status" value="1"/>
</dbReference>
<dbReference type="PANTHER" id="PTHR42715">
    <property type="entry name" value="BETA-GLUCOSIDASE"/>
    <property type="match status" value="1"/>
</dbReference>
<evidence type="ECO:0000256" key="6">
    <source>
        <dbReference type="SAM" id="SignalP"/>
    </source>
</evidence>
<evidence type="ECO:0000313" key="9">
    <source>
        <dbReference type="Proteomes" id="UP000295122"/>
    </source>
</evidence>
<dbReference type="Gene3D" id="2.60.40.10">
    <property type="entry name" value="Immunoglobulins"/>
    <property type="match status" value="1"/>
</dbReference>
<dbReference type="PRINTS" id="PR00133">
    <property type="entry name" value="GLHYDRLASE3"/>
</dbReference>
<proteinExistence type="inferred from homology"/>
<dbReference type="InterPro" id="IPR013783">
    <property type="entry name" value="Ig-like_fold"/>
</dbReference>
<name>A0A4R7C882_9HYPH</name>
<gene>
    <name evidence="8" type="ORF">EV668_1936</name>
</gene>
<evidence type="ECO:0000256" key="5">
    <source>
        <dbReference type="ARBA" id="ARBA00032594"/>
    </source>
</evidence>
<dbReference type="InterPro" id="IPR036962">
    <property type="entry name" value="Glyco_hydro_3_N_sf"/>
</dbReference>
<protein>
    <recommendedName>
        <fullName evidence="5">Beta-D-glucoside glucohydrolase</fullName>
    </recommendedName>
    <alternativeName>
        <fullName evidence="3">Cellobiase</fullName>
    </alternativeName>
    <alternativeName>
        <fullName evidence="4">Gentiobiase</fullName>
    </alternativeName>
</protein>
<comment type="similarity">
    <text evidence="1">Belongs to the glycosyl hydrolase 3 family.</text>
</comment>
<dbReference type="InterPro" id="IPR002772">
    <property type="entry name" value="Glyco_hydro_3_C"/>
</dbReference>
<dbReference type="InterPro" id="IPR026891">
    <property type="entry name" value="Fn3-like"/>
</dbReference>
<dbReference type="SUPFAM" id="SSF51445">
    <property type="entry name" value="(Trans)glycosidases"/>
    <property type="match status" value="1"/>
</dbReference>
<dbReference type="Pfam" id="PF14310">
    <property type="entry name" value="Fn3-like"/>
    <property type="match status" value="1"/>
</dbReference>
<evidence type="ECO:0000256" key="3">
    <source>
        <dbReference type="ARBA" id="ARBA00031448"/>
    </source>
</evidence>
<dbReference type="FunFam" id="2.60.40.10:FF:000495">
    <property type="entry name" value="Periplasmic beta-glucosidase"/>
    <property type="match status" value="1"/>
</dbReference>
<dbReference type="EMBL" id="SNZR01000011">
    <property type="protein sequence ID" value="TDR94648.1"/>
    <property type="molecule type" value="Genomic_DNA"/>
</dbReference>
<evidence type="ECO:0000256" key="2">
    <source>
        <dbReference type="ARBA" id="ARBA00022801"/>
    </source>
</evidence>
<organism evidence="8 9">
    <name type="scientific">Enterovirga rhinocerotis</name>
    <dbReference type="NCBI Taxonomy" id="1339210"/>
    <lineage>
        <taxon>Bacteria</taxon>
        <taxon>Pseudomonadati</taxon>
        <taxon>Pseudomonadota</taxon>
        <taxon>Alphaproteobacteria</taxon>
        <taxon>Hyphomicrobiales</taxon>
        <taxon>Methylobacteriaceae</taxon>
        <taxon>Enterovirga</taxon>
    </lineage>
</organism>
<evidence type="ECO:0000256" key="4">
    <source>
        <dbReference type="ARBA" id="ARBA00032194"/>
    </source>
</evidence>
<feature type="chain" id="PRO_5020803593" description="Beta-D-glucoside glucohydrolase" evidence="6">
    <location>
        <begin position="21"/>
        <end position="727"/>
    </location>
</feature>
<keyword evidence="2" id="KW-0378">Hydrolase</keyword>
<dbReference type="PANTHER" id="PTHR42715:SF10">
    <property type="entry name" value="BETA-GLUCOSIDASE"/>
    <property type="match status" value="1"/>
</dbReference>
<dbReference type="InterPro" id="IPR036881">
    <property type="entry name" value="Glyco_hydro_3_C_sf"/>
</dbReference>
<dbReference type="SMART" id="SM01217">
    <property type="entry name" value="Fn3_like"/>
    <property type="match status" value="1"/>
</dbReference>
<dbReference type="Gene3D" id="3.20.20.300">
    <property type="entry name" value="Glycoside hydrolase, family 3, N-terminal domain"/>
    <property type="match status" value="1"/>
</dbReference>
<dbReference type="Pfam" id="PF01915">
    <property type="entry name" value="Glyco_hydro_3_C"/>
    <property type="match status" value="1"/>
</dbReference>
<evidence type="ECO:0000259" key="7">
    <source>
        <dbReference type="SMART" id="SM01217"/>
    </source>
</evidence>
<keyword evidence="6" id="KW-0732">Signal</keyword>
<sequence>MLAALLGALLALSPSSESLARDGARPLSDPRVEARVDAILSRMTLEEKIGQLDLVPNGPDLDPADIRAGRIGAVSGFNTSRSIAAVQEAARSSRHGVPLLVGLDVVHGFRTIFPLGLAEAASFEPALGREAAEIAAREAAAVGINWTFAPMADLTRDVRWGRGIEGFGEDVLLGRLFTRARVEGYRAGGLGVSLKHFAGYGAAVGGRDYDAAEISRPTLHDHYLPPFQAGIEAGAESVMSAFHTLNGMPATASRPLLTDTLRGRFGFRGFVVSDWQAIPQLMQHGIAADEAEAARKAIEAGTDMDMAGGLYRAHLAPLVKSGRLPEPVVTEAARRVLRAKVAMGLLDRPAPASLSDEVPAPSAAARAAARRITADTLVLLRNEGQLPIGTSPIRKLAVIGGMAASGQALIGPHGALARWEDSVTVLDALGERGKRAGIEVAFAAGCEVECTDGAGFDAAEAEARGSDLVVAVLGEPEEITGEGGSRAHLTLPGRQAELLRRLVETGKPVVVVLLAARPIDLGPLHDRLAGLLMAWFPGTEGGHAVADILFGDTGPSAKLPVSWPRTVGQAPLYYDRLPTGRPFEPGNRYTLRYADEELTPLYPFGFGLTYARFSLSPISVETPKVARAGELVVKVGIENVGTLAGREVVQLYLRQPVASLSRPVRQLKAFEKVTLKPGESRVVTLRVPAADLGFHREDGTYVVEPGRFEIFAGTSSDAALSARFELE</sequence>
<keyword evidence="9" id="KW-1185">Reference proteome</keyword>
<feature type="domain" description="Fibronectin type III-like" evidence="7">
    <location>
        <begin position="647"/>
        <end position="716"/>
    </location>
</feature>
<dbReference type="InterPro" id="IPR017853">
    <property type="entry name" value="GH"/>
</dbReference>
<reference evidence="8 9" key="1">
    <citation type="submission" date="2019-03" db="EMBL/GenBank/DDBJ databases">
        <title>Genomic Encyclopedia of Type Strains, Phase IV (KMG-IV): sequencing the most valuable type-strain genomes for metagenomic binning, comparative biology and taxonomic classification.</title>
        <authorList>
            <person name="Goeker M."/>
        </authorList>
    </citation>
    <scope>NUCLEOTIDE SEQUENCE [LARGE SCALE GENOMIC DNA]</scope>
    <source>
        <strain evidence="8 9">DSM 25903</strain>
    </source>
</reference>
<dbReference type="Proteomes" id="UP000295122">
    <property type="component" value="Unassembled WGS sequence"/>
</dbReference>
<dbReference type="Pfam" id="PF00933">
    <property type="entry name" value="Glyco_hydro_3"/>
    <property type="match status" value="1"/>
</dbReference>
<comment type="caution">
    <text evidence="8">The sequence shown here is derived from an EMBL/GenBank/DDBJ whole genome shotgun (WGS) entry which is preliminary data.</text>
</comment>
<accession>A0A4R7C882</accession>
<evidence type="ECO:0000313" key="8">
    <source>
        <dbReference type="EMBL" id="TDR94648.1"/>
    </source>
</evidence>